<dbReference type="InterPro" id="IPR013207">
    <property type="entry name" value="LGFP"/>
</dbReference>
<evidence type="ECO:0000313" key="3">
    <source>
        <dbReference type="EMBL" id="QGU06879.1"/>
    </source>
</evidence>
<feature type="compositionally biased region" description="Acidic residues" evidence="1">
    <location>
        <begin position="62"/>
        <end position="71"/>
    </location>
</feature>
<dbReference type="EMBL" id="CP046455">
    <property type="protein sequence ID" value="QGU06879.1"/>
    <property type="molecule type" value="Genomic_DNA"/>
</dbReference>
<proteinExistence type="predicted"/>
<evidence type="ECO:0000256" key="2">
    <source>
        <dbReference type="SAM" id="SignalP"/>
    </source>
</evidence>
<evidence type="ECO:0000256" key="1">
    <source>
        <dbReference type="SAM" id="MobiDB-lite"/>
    </source>
</evidence>
<evidence type="ECO:0000313" key="4">
    <source>
        <dbReference type="Proteomes" id="UP000424462"/>
    </source>
</evidence>
<keyword evidence="2" id="KW-0732">Signal</keyword>
<keyword evidence="4" id="KW-1185">Reference proteome</keyword>
<sequence length="198" mass="19922" precursor="true">MSLERKTLRRRILAGAAALTLSLSVVACSDAEEATGTAGDALSSATDAAGSAIDEATGGADSPDETTEPGEEGSPGETTEVESADGEPLEVPAAVLPVAEQAGFGAPTEVEEGAEGQTLVSFEEGYVVNSVEGGAQSLVGMIAETWIDEGGLDSDVGVPVAPEEANAEGNGWTQEFNNGTISWADDGSGEFVADIQSN</sequence>
<dbReference type="KEGG" id="cok:COCCU_04665"/>
<dbReference type="Pfam" id="PF08310">
    <property type="entry name" value="LGFP"/>
    <property type="match status" value="1"/>
</dbReference>
<feature type="signal peptide" evidence="2">
    <location>
        <begin position="1"/>
        <end position="27"/>
    </location>
</feature>
<dbReference type="RefSeq" id="WP_156230445.1">
    <property type="nucleotide sequence ID" value="NZ_CP046455.1"/>
</dbReference>
<dbReference type="AlphaFoldDB" id="A0A6B8VUW8"/>
<organism evidence="3 4">
    <name type="scientific">Corynebacterium occultum</name>
    <dbReference type="NCBI Taxonomy" id="2675219"/>
    <lineage>
        <taxon>Bacteria</taxon>
        <taxon>Bacillati</taxon>
        <taxon>Actinomycetota</taxon>
        <taxon>Actinomycetes</taxon>
        <taxon>Mycobacteriales</taxon>
        <taxon>Corynebacteriaceae</taxon>
        <taxon>Corynebacterium</taxon>
    </lineage>
</organism>
<feature type="chain" id="PRO_5038730735" evidence="2">
    <location>
        <begin position="28"/>
        <end position="198"/>
    </location>
</feature>
<dbReference type="Proteomes" id="UP000424462">
    <property type="component" value="Chromosome"/>
</dbReference>
<protein>
    <submittedName>
        <fullName evidence="3">LGFP repeat protein</fullName>
    </submittedName>
</protein>
<name>A0A6B8VUW8_9CORY</name>
<gene>
    <name evidence="3" type="ORF">COCCU_04665</name>
</gene>
<accession>A0A6B8VUW8</accession>
<feature type="region of interest" description="Disordered" evidence="1">
    <location>
        <begin position="31"/>
        <end position="86"/>
    </location>
</feature>
<reference evidence="3 4" key="1">
    <citation type="submission" date="2019-11" db="EMBL/GenBank/DDBJ databases">
        <title>Complete genome sequence of Corynebacterium kalinowskii 1959, a novel Corynebacterium species isolated from soil of a small paddock in Vilsendorf, Germany.</title>
        <authorList>
            <person name="Schaffert L."/>
            <person name="Ruwe M."/>
            <person name="Milse J."/>
            <person name="Hanuschka K."/>
            <person name="Ortseifen V."/>
            <person name="Droste J."/>
            <person name="Brandt D."/>
            <person name="Schlueter L."/>
            <person name="Kutter Y."/>
            <person name="Vinke S."/>
            <person name="Viehoefer P."/>
            <person name="Jacob L."/>
            <person name="Luebke N.-C."/>
            <person name="Schulte-Berndt E."/>
            <person name="Hain C."/>
            <person name="Linder M."/>
            <person name="Schmidt P."/>
            <person name="Wollenschlaeger L."/>
            <person name="Luttermann T."/>
            <person name="Thieme E."/>
            <person name="Hassa J."/>
            <person name="Haak M."/>
            <person name="Wittchen M."/>
            <person name="Mentz A."/>
            <person name="Persicke M."/>
            <person name="Busche T."/>
            <person name="Ruckert C."/>
        </authorList>
    </citation>
    <scope>NUCLEOTIDE SEQUENCE [LARGE SCALE GENOMIC DNA]</scope>
    <source>
        <strain evidence="3 4">2039</strain>
    </source>
</reference>
<dbReference type="PROSITE" id="PS51257">
    <property type="entry name" value="PROKAR_LIPOPROTEIN"/>
    <property type="match status" value="1"/>
</dbReference>